<dbReference type="Pfam" id="PF00497">
    <property type="entry name" value="SBP_bac_3"/>
    <property type="match status" value="1"/>
</dbReference>
<feature type="signal peptide" evidence="3">
    <location>
        <begin position="1"/>
        <end position="21"/>
    </location>
</feature>
<proteinExistence type="inferred from homology"/>
<keyword evidence="2 3" id="KW-0732">Signal</keyword>
<comment type="similarity">
    <text evidence="1">Belongs to the bacterial solute-binding protein 3 family.</text>
</comment>
<accession>A0ABV7HG93</accession>
<evidence type="ECO:0000256" key="3">
    <source>
        <dbReference type="SAM" id="SignalP"/>
    </source>
</evidence>
<dbReference type="SUPFAM" id="SSF53850">
    <property type="entry name" value="Periplasmic binding protein-like II"/>
    <property type="match status" value="1"/>
</dbReference>
<gene>
    <name evidence="5" type="ORF">ACFOEK_11405</name>
</gene>
<name>A0ABV7HG93_9GAMM</name>
<dbReference type="EMBL" id="JBHRSZ010000004">
    <property type="protein sequence ID" value="MFC3151633.1"/>
    <property type="molecule type" value="Genomic_DNA"/>
</dbReference>
<feature type="chain" id="PRO_5047184686" evidence="3">
    <location>
        <begin position="22"/>
        <end position="251"/>
    </location>
</feature>
<sequence>MKIRTLVILYFSLALSPFVSGTEITEPIVILKGTGDFPPFEYVHNGETTGYHVDLISRVAKRIPIKVTFKTIPWKRALSLIETGDADAISFISKTPDREEYAIFLDDNLISTSYTGFIALKGSPGTRIYDGSLESVQGLSVGVQLGFKYGNEFDTADYINKVEFNGADQLYSTLLAKRIDLAFIALSEFKAHQNFGKAENLIFLMPSISESRNYLAFSKGNQVLAQRFAKAMKAFKQSKEHKKLLKRYGLL</sequence>
<dbReference type="Proteomes" id="UP001595476">
    <property type="component" value="Unassembled WGS sequence"/>
</dbReference>
<comment type="caution">
    <text evidence="5">The sequence shown here is derived from an EMBL/GenBank/DDBJ whole genome shotgun (WGS) entry which is preliminary data.</text>
</comment>
<evidence type="ECO:0000259" key="4">
    <source>
        <dbReference type="SMART" id="SM00062"/>
    </source>
</evidence>
<reference evidence="6" key="1">
    <citation type="journal article" date="2019" name="Int. J. Syst. Evol. Microbiol.">
        <title>The Global Catalogue of Microorganisms (GCM) 10K type strain sequencing project: providing services to taxonomists for standard genome sequencing and annotation.</title>
        <authorList>
            <consortium name="The Broad Institute Genomics Platform"/>
            <consortium name="The Broad Institute Genome Sequencing Center for Infectious Disease"/>
            <person name="Wu L."/>
            <person name="Ma J."/>
        </authorList>
    </citation>
    <scope>NUCLEOTIDE SEQUENCE [LARGE SCALE GENOMIC DNA]</scope>
    <source>
        <strain evidence="6">KCTC 52438</strain>
    </source>
</reference>
<protein>
    <submittedName>
        <fullName evidence="5">Substrate-binding periplasmic protein</fullName>
    </submittedName>
</protein>
<dbReference type="RefSeq" id="WP_386720760.1">
    <property type="nucleotide sequence ID" value="NZ_JBHRSZ010000004.1"/>
</dbReference>
<dbReference type="PANTHER" id="PTHR35936">
    <property type="entry name" value="MEMBRANE-BOUND LYTIC MUREIN TRANSGLYCOSYLASE F"/>
    <property type="match status" value="1"/>
</dbReference>
<feature type="domain" description="Solute-binding protein family 3/N-terminal" evidence="4">
    <location>
        <begin position="29"/>
        <end position="250"/>
    </location>
</feature>
<organism evidence="5 6">
    <name type="scientific">Litoribrevibacter euphylliae</name>
    <dbReference type="NCBI Taxonomy" id="1834034"/>
    <lineage>
        <taxon>Bacteria</taxon>
        <taxon>Pseudomonadati</taxon>
        <taxon>Pseudomonadota</taxon>
        <taxon>Gammaproteobacteria</taxon>
        <taxon>Oceanospirillales</taxon>
        <taxon>Oceanospirillaceae</taxon>
        <taxon>Litoribrevibacter</taxon>
    </lineage>
</organism>
<dbReference type="SMART" id="SM00062">
    <property type="entry name" value="PBPb"/>
    <property type="match status" value="1"/>
</dbReference>
<dbReference type="PANTHER" id="PTHR35936:SF25">
    <property type="entry name" value="ABC TRANSPORTER SUBSTRATE-BINDING PROTEIN"/>
    <property type="match status" value="1"/>
</dbReference>
<evidence type="ECO:0000313" key="5">
    <source>
        <dbReference type="EMBL" id="MFC3151633.1"/>
    </source>
</evidence>
<keyword evidence="6" id="KW-1185">Reference proteome</keyword>
<dbReference type="Gene3D" id="3.40.190.10">
    <property type="entry name" value="Periplasmic binding protein-like II"/>
    <property type="match status" value="2"/>
</dbReference>
<evidence type="ECO:0000313" key="6">
    <source>
        <dbReference type="Proteomes" id="UP001595476"/>
    </source>
</evidence>
<dbReference type="InterPro" id="IPR001638">
    <property type="entry name" value="Solute-binding_3/MltF_N"/>
</dbReference>
<evidence type="ECO:0000256" key="1">
    <source>
        <dbReference type="ARBA" id="ARBA00010333"/>
    </source>
</evidence>
<evidence type="ECO:0000256" key="2">
    <source>
        <dbReference type="ARBA" id="ARBA00022729"/>
    </source>
</evidence>